<gene>
    <name evidence="6" type="ORF">V6L76_11790</name>
</gene>
<dbReference type="InterPro" id="IPR006913">
    <property type="entry name" value="CENP-V/GFA"/>
</dbReference>
<dbReference type="SUPFAM" id="SSF51316">
    <property type="entry name" value="Mss4-like"/>
    <property type="match status" value="1"/>
</dbReference>
<keyword evidence="7" id="KW-1185">Reference proteome</keyword>
<accession>A0ABU7ZPH2</accession>
<evidence type="ECO:0000256" key="3">
    <source>
        <dbReference type="ARBA" id="ARBA00022833"/>
    </source>
</evidence>
<evidence type="ECO:0000313" key="7">
    <source>
        <dbReference type="Proteomes" id="UP001380822"/>
    </source>
</evidence>
<keyword evidence="2" id="KW-0479">Metal-binding</keyword>
<dbReference type="Proteomes" id="UP001380822">
    <property type="component" value="Unassembled WGS sequence"/>
</dbReference>
<evidence type="ECO:0000256" key="2">
    <source>
        <dbReference type="ARBA" id="ARBA00022723"/>
    </source>
</evidence>
<evidence type="ECO:0000259" key="5">
    <source>
        <dbReference type="PROSITE" id="PS51891"/>
    </source>
</evidence>
<dbReference type="PROSITE" id="PS51891">
    <property type="entry name" value="CENP_V_GFA"/>
    <property type="match status" value="1"/>
</dbReference>
<reference evidence="6 7" key="1">
    <citation type="submission" date="2024-02" db="EMBL/GenBank/DDBJ databases">
        <title>A new putative Pannonibacter species isolated from two cases of bloodstream infections in paediatric patients.</title>
        <authorList>
            <person name="Castellana S."/>
            <person name="De Laurentiis V."/>
            <person name="Grassi M."/>
            <person name="De Leonardis F."/>
            <person name="Mosca A."/>
            <person name="De Carlo C."/>
            <person name="Sparapano E."/>
            <person name="Ronga L."/>
            <person name="Santacroce L."/>
            <person name="Chironna M."/>
            <person name="De Robertis A."/>
            <person name="Bianco A."/>
            <person name="Del Sambro L."/>
            <person name="Capozzi L."/>
            <person name="Parisi A."/>
        </authorList>
    </citation>
    <scope>NUCLEOTIDE SEQUENCE [LARGE SCALE GENOMIC DNA]</scope>
    <source>
        <strain evidence="6 7">Pt2</strain>
    </source>
</reference>
<comment type="caution">
    <text evidence="6">The sequence shown here is derived from an EMBL/GenBank/DDBJ whole genome shotgun (WGS) entry which is preliminary data.</text>
</comment>
<dbReference type="InterPro" id="IPR011057">
    <property type="entry name" value="Mss4-like_sf"/>
</dbReference>
<feature type="domain" description="CENP-V/GFA" evidence="5">
    <location>
        <begin position="5"/>
        <end position="106"/>
    </location>
</feature>
<sequence>MTSERSGGCQCGAVRFRVWGQLGHASVCHCRMCQKAFGGFYAPLVSVREADSVEWTRGERAIFRSSNAVSRGFCSACGTPLTYEAPDGMAIAIGAFDDPSGIVPIVAYGVEGKLPYADAVPGLPERKTEEDFAALEFLASIVTFQHPDHDTETWPPEGGLSKE</sequence>
<evidence type="ECO:0000256" key="4">
    <source>
        <dbReference type="ARBA" id="ARBA00023239"/>
    </source>
</evidence>
<protein>
    <submittedName>
        <fullName evidence="6">GFA family protein</fullName>
    </submittedName>
</protein>
<dbReference type="Gene3D" id="3.90.1590.10">
    <property type="entry name" value="glutathione-dependent formaldehyde- activating enzyme (gfa)"/>
    <property type="match status" value="1"/>
</dbReference>
<name>A0ABU7ZPH2_9HYPH</name>
<dbReference type="PANTHER" id="PTHR33337">
    <property type="entry name" value="GFA DOMAIN-CONTAINING PROTEIN"/>
    <property type="match status" value="1"/>
</dbReference>
<keyword evidence="4" id="KW-0456">Lyase</keyword>
<organism evidence="6 7">
    <name type="scientific">Pannonibacter anstelovis</name>
    <dbReference type="NCBI Taxonomy" id="3121537"/>
    <lineage>
        <taxon>Bacteria</taxon>
        <taxon>Pseudomonadati</taxon>
        <taxon>Pseudomonadota</taxon>
        <taxon>Alphaproteobacteria</taxon>
        <taxon>Hyphomicrobiales</taxon>
        <taxon>Stappiaceae</taxon>
        <taxon>Pannonibacter</taxon>
    </lineage>
</organism>
<dbReference type="RefSeq" id="WP_334251403.1">
    <property type="nucleotide sequence ID" value="NZ_JBAKBE010000006.1"/>
</dbReference>
<proteinExistence type="inferred from homology"/>
<evidence type="ECO:0000313" key="6">
    <source>
        <dbReference type="EMBL" id="MEH0096942.1"/>
    </source>
</evidence>
<evidence type="ECO:0000256" key="1">
    <source>
        <dbReference type="ARBA" id="ARBA00005495"/>
    </source>
</evidence>
<keyword evidence="3" id="KW-0862">Zinc</keyword>
<comment type="similarity">
    <text evidence="1">Belongs to the Gfa family.</text>
</comment>
<dbReference type="Pfam" id="PF04828">
    <property type="entry name" value="GFA"/>
    <property type="match status" value="1"/>
</dbReference>
<dbReference type="PANTHER" id="PTHR33337:SF40">
    <property type="entry name" value="CENP-V_GFA DOMAIN-CONTAINING PROTEIN-RELATED"/>
    <property type="match status" value="1"/>
</dbReference>
<dbReference type="EMBL" id="JBAKBE010000006">
    <property type="protein sequence ID" value="MEH0096942.1"/>
    <property type="molecule type" value="Genomic_DNA"/>
</dbReference>